<feature type="signal peptide" evidence="1">
    <location>
        <begin position="1"/>
        <end position="23"/>
    </location>
</feature>
<dbReference type="STRING" id="504487.JCM19538_2681"/>
<dbReference type="EMBL" id="BBNS01000015">
    <property type="protein sequence ID" value="GAL71788.1"/>
    <property type="molecule type" value="Genomic_DNA"/>
</dbReference>
<dbReference type="Proteomes" id="UP000029641">
    <property type="component" value="Unassembled WGS sequence"/>
</dbReference>
<gene>
    <name evidence="2" type="ORF">JCM19301_1165</name>
    <name evidence="3" type="ORF">JCM19302_1938</name>
    <name evidence="4" type="ORF">JCM19538_2681</name>
</gene>
<proteinExistence type="predicted"/>
<dbReference type="EMBL" id="BBNR01000016">
    <property type="protein sequence ID" value="GAL68068.1"/>
    <property type="molecule type" value="Genomic_DNA"/>
</dbReference>
<evidence type="ECO:0000313" key="4">
    <source>
        <dbReference type="EMBL" id="GAL91067.1"/>
    </source>
</evidence>
<dbReference type="eggNOG" id="ENOG502ZKA2">
    <property type="taxonomic scope" value="Bacteria"/>
</dbReference>
<evidence type="ECO:0000313" key="2">
    <source>
        <dbReference type="EMBL" id="GAL68068.1"/>
    </source>
</evidence>
<keyword evidence="1" id="KW-0732">Signal</keyword>
<organism evidence="3 5">
    <name type="scientific">Jejuia pallidilutea</name>
    <dbReference type="NCBI Taxonomy" id="504487"/>
    <lineage>
        <taxon>Bacteria</taxon>
        <taxon>Pseudomonadati</taxon>
        <taxon>Bacteroidota</taxon>
        <taxon>Flavobacteriia</taxon>
        <taxon>Flavobacteriales</taxon>
        <taxon>Flavobacteriaceae</taxon>
        <taxon>Jejuia</taxon>
    </lineage>
</organism>
<evidence type="ECO:0000256" key="1">
    <source>
        <dbReference type="SAM" id="SignalP"/>
    </source>
</evidence>
<evidence type="ECO:0000313" key="6">
    <source>
        <dbReference type="Proteomes" id="UP000030184"/>
    </source>
</evidence>
<dbReference type="EMBL" id="BBNY01000095">
    <property type="protein sequence ID" value="GAL91067.1"/>
    <property type="molecule type" value="Genomic_DNA"/>
</dbReference>
<evidence type="ECO:0000313" key="5">
    <source>
        <dbReference type="Proteomes" id="UP000029646"/>
    </source>
</evidence>
<reference evidence="6" key="1">
    <citation type="journal article" date="2014" name="Genome Announc.">
        <title>Draft Genome Sequence of Marine Flavobacterium Jejuia pallidilutea Strain 11shimoA1 and Pigmentation Mutants.</title>
        <authorList>
            <person name="Takatani N."/>
            <person name="Nakanishi M."/>
            <person name="Meirelles P."/>
            <person name="Mino S."/>
            <person name="Suda W."/>
            <person name="Oshima K."/>
            <person name="Hattori M."/>
            <person name="Ohkuma M."/>
            <person name="Hosokawa M."/>
            <person name="Miyashita K."/>
            <person name="Thompson F.L."/>
            <person name="Niwa A."/>
            <person name="Sawabe T."/>
            <person name="Sawabe T."/>
        </authorList>
    </citation>
    <scope>NUCLEOTIDE SEQUENCE [LARGE SCALE GENOMIC DNA]</scope>
    <source>
        <strain evidence="6">JCM 19538</strain>
    </source>
</reference>
<comment type="caution">
    <text evidence="3">The sequence shown here is derived from an EMBL/GenBank/DDBJ whole genome shotgun (WGS) entry which is preliminary data.</text>
</comment>
<keyword evidence="6" id="KW-1185">Reference proteome</keyword>
<dbReference type="Proteomes" id="UP000030184">
    <property type="component" value="Unassembled WGS sequence"/>
</dbReference>
<feature type="chain" id="PRO_5010408372" description="Lipoprotein" evidence="1">
    <location>
        <begin position="24"/>
        <end position="258"/>
    </location>
</feature>
<dbReference type="AlphaFoldDB" id="A0A090W6B1"/>
<dbReference type="OrthoDB" id="1427071at2"/>
<dbReference type="RefSeq" id="WP_042244874.1">
    <property type="nucleotide sequence ID" value="NZ_BBNR01000016.1"/>
</dbReference>
<evidence type="ECO:0000313" key="3">
    <source>
        <dbReference type="EMBL" id="GAL71788.1"/>
    </source>
</evidence>
<dbReference type="PROSITE" id="PS51257">
    <property type="entry name" value="PROKAR_LIPOPROTEIN"/>
    <property type="match status" value="1"/>
</dbReference>
<sequence>MKAFKLYSLLAIIILLASCSSNDNDAVNFTNATSQQGCPNVVGPTAVYWDYANGIPAPFTAIPIMPEPKTRFTHSMPNLNMSFDFPQGYTVTEIAIQNSTFGVDLRRSENDPQNKVLWRYYPITLFSGSANIDQVRAFVINDLMTNEYGFNGTPIVDCAPPIQTVDFGGITRTFSSRAIRFGNIRAIIWVALVPMPFGSSVAISISAGPINEFDNLAMNVFFPISFELLLPDRDALSDRDGDGTPDIFDSQPDNPNVT</sequence>
<protein>
    <recommendedName>
        <fullName evidence="7">Lipoprotein</fullName>
    </recommendedName>
</protein>
<evidence type="ECO:0008006" key="7">
    <source>
        <dbReference type="Google" id="ProtNLM"/>
    </source>
</evidence>
<accession>A0A090W6B1</accession>
<name>A0A090W6B1_9FLAO</name>
<dbReference type="Proteomes" id="UP000029646">
    <property type="component" value="Unassembled WGS sequence"/>
</dbReference>